<name>A0A9N6YK53_9VIRU</name>
<sequence>MCKALKCCNAKSFVKTLKIENKITPPINVWHRNSADLSKLQEYQSQYPEYCRFLLGSWLLSETDHKHLTKKAIIIIETVNEIMFSNEHMGMEVICTSNFSKMFSEYLSYFIQEDLVIQYDKSHIYLLKNKSIKIPQSKILPSPEMLNEMIKRKDLFKLYSALK</sequence>
<reference evidence="1" key="1">
    <citation type="journal article" date="2023" name="bioRxiv">
        <title>Expanding the repertoire of the plant infecting ophioviruses.</title>
        <authorList>
            <person name="Debat H."/>
            <person name="Garcia M.L."/>
            <person name="Bejerman N."/>
        </authorList>
    </citation>
    <scope>NUCLEOTIDE SEQUENCE</scope>
</reference>
<proteinExistence type="predicted"/>
<evidence type="ECO:0000313" key="1">
    <source>
        <dbReference type="EMBL" id="DBA06878.1"/>
    </source>
</evidence>
<accession>A0A9N6YK53</accession>
<dbReference type="EMBL" id="BK062666">
    <property type="protein sequence ID" value="DBA06878.1"/>
    <property type="molecule type" value="Genomic_RNA"/>
</dbReference>
<protein>
    <submittedName>
        <fullName evidence="1">22 kDa protein</fullName>
    </submittedName>
</protein>
<organism evidence="1">
    <name type="scientific">Caladenia ophiovirus</name>
    <dbReference type="NCBI Taxonomy" id="2983933"/>
    <lineage>
        <taxon>Viruses</taxon>
        <taxon>Riboviria</taxon>
        <taxon>Orthornavirae</taxon>
        <taxon>Negarnaviricota</taxon>
        <taxon>Haploviricotina</taxon>
        <taxon>Milneviricetes</taxon>
        <taxon>Naedrevirales</taxon>
        <taxon>Aspiviridae</taxon>
        <taxon>Ophiovirus</taxon>
    </lineage>
</organism>